<dbReference type="PROSITE" id="PS51362">
    <property type="entry name" value="TGF_BETA_2"/>
    <property type="match status" value="1"/>
</dbReference>
<feature type="region of interest" description="Disordered" evidence="7">
    <location>
        <begin position="144"/>
        <end position="166"/>
    </location>
</feature>
<dbReference type="eggNOG" id="KOG3900">
    <property type="taxonomic scope" value="Eukaryota"/>
</dbReference>
<dbReference type="OrthoDB" id="10030979at2759"/>
<dbReference type="CDD" id="cd19376">
    <property type="entry name" value="TGF_beta_GDF15"/>
    <property type="match status" value="1"/>
</dbReference>
<evidence type="ECO:0000259" key="8">
    <source>
        <dbReference type="PROSITE" id="PS51362"/>
    </source>
</evidence>
<evidence type="ECO:0000313" key="10">
    <source>
        <dbReference type="Proteomes" id="UP000016665"/>
    </source>
</evidence>
<reference evidence="9" key="3">
    <citation type="submission" date="2025-09" db="UniProtKB">
        <authorList>
            <consortium name="Ensembl"/>
        </authorList>
    </citation>
    <scope>IDENTIFICATION</scope>
</reference>
<feature type="region of interest" description="Disordered" evidence="7">
    <location>
        <begin position="1"/>
        <end position="26"/>
    </location>
</feature>
<dbReference type="SUPFAM" id="SSF57501">
    <property type="entry name" value="Cystine-knot cytokines"/>
    <property type="match status" value="1"/>
</dbReference>
<dbReference type="InterPro" id="IPR001839">
    <property type="entry name" value="TGF-b_C"/>
</dbReference>
<dbReference type="GeneID" id="101808767"/>
<reference evidence="9 10" key="1">
    <citation type="journal article" date="2012" name="Nature">
        <title>The genomic landscape of species divergence in Ficedula flycatchers.</title>
        <authorList>
            <person name="Ellegren H."/>
            <person name="Smeds L."/>
            <person name="Burri R."/>
            <person name="Olason P.I."/>
            <person name="Backstrom N."/>
            <person name="Kawakami T."/>
            <person name="Kunstner A."/>
            <person name="Makinen H."/>
            <person name="Nadachowska-Brzyska K."/>
            <person name="Qvarnstrom A."/>
            <person name="Uebbing S."/>
            <person name="Wolf J.B."/>
        </authorList>
    </citation>
    <scope>NUCLEOTIDE SEQUENCE [LARGE SCALE GENOMIC DNA]</scope>
</reference>
<dbReference type="STRING" id="59894.ENSFALP00000009852"/>
<comment type="similarity">
    <text evidence="2 6">Belongs to the TGF-beta family.</text>
</comment>
<dbReference type="InterPro" id="IPR017948">
    <property type="entry name" value="TGFb_CS"/>
</dbReference>
<accession>U3K498</accession>
<dbReference type="GeneTree" id="ENSGT00940000161872"/>
<evidence type="ECO:0000256" key="5">
    <source>
        <dbReference type="ARBA" id="ARBA00023157"/>
    </source>
</evidence>
<feature type="region of interest" description="Disordered" evidence="7">
    <location>
        <begin position="111"/>
        <end position="131"/>
    </location>
</feature>
<name>U3K498_FICAL</name>
<organism evidence="9 10">
    <name type="scientific">Ficedula albicollis</name>
    <name type="common">Collared flycatcher</name>
    <name type="synonym">Muscicapa albicollis</name>
    <dbReference type="NCBI Taxonomy" id="59894"/>
    <lineage>
        <taxon>Eukaryota</taxon>
        <taxon>Metazoa</taxon>
        <taxon>Chordata</taxon>
        <taxon>Craniata</taxon>
        <taxon>Vertebrata</taxon>
        <taxon>Euteleostomi</taxon>
        <taxon>Archelosauria</taxon>
        <taxon>Archosauria</taxon>
        <taxon>Dinosauria</taxon>
        <taxon>Saurischia</taxon>
        <taxon>Theropoda</taxon>
        <taxon>Coelurosauria</taxon>
        <taxon>Aves</taxon>
        <taxon>Neognathae</taxon>
        <taxon>Neoaves</taxon>
        <taxon>Telluraves</taxon>
        <taxon>Australaves</taxon>
        <taxon>Passeriformes</taxon>
        <taxon>Muscicapidae</taxon>
        <taxon>Ficedula</taxon>
    </lineage>
</organism>
<dbReference type="GO" id="GO:0008083">
    <property type="term" value="F:growth factor activity"/>
    <property type="evidence" value="ECO:0007669"/>
    <property type="project" value="UniProtKB-KW"/>
</dbReference>
<evidence type="ECO:0000256" key="3">
    <source>
        <dbReference type="ARBA" id="ARBA00022525"/>
    </source>
</evidence>
<dbReference type="KEGG" id="fab:101808767"/>
<comment type="subcellular location">
    <subcellularLocation>
        <location evidence="1">Secreted</location>
    </subcellularLocation>
</comment>
<dbReference type="PANTHER" id="PTHR11848">
    <property type="entry name" value="TGF-BETA FAMILY"/>
    <property type="match status" value="1"/>
</dbReference>
<dbReference type="Pfam" id="PF00688">
    <property type="entry name" value="TGFb_propeptide"/>
    <property type="match status" value="1"/>
</dbReference>
<dbReference type="InterPro" id="IPR001111">
    <property type="entry name" value="TGF-b_propeptide"/>
</dbReference>
<dbReference type="Gene3D" id="2.60.120.970">
    <property type="match status" value="1"/>
</dbReference>
<evidence type="ECO:0000256" key="6">
    <source>
        <dbReference type="RuleBase" id="RU000354"/>
    </source>
</evidence>
<evidence type="ECO:0000313" key="9">
    <source>
        <dbReference type="Ensembl" id="ENSFALP00000009852.2"/>
    </source>
</evidence>
<dbReference type="Ensembl" id="ENSFALT00000009892.2">
    <property type="protein sequence ID" value="ENSFALP00000009852.2"/>
    <property type="gene ID" value="ENSFALG00000009453.2"/>
</dbReference>
<dbReference type="AlphaFoldDB" id="U3K498"/>
<keyword evidence="5" id="KW-1015">Disulfide bond</keyword>
<feature type="compositionally biased region" description="Low complexity" evidence="7">
    <location>
        <begin position="1"/>
        <end position="15"/>
    </location>
</feature>
<reference evidence="9" key="2">
    <citation type="submission" date="2025-08" db="UniProtKB">
        <authorList>
            <consortium name="Ensembl"/>
        </authorList>
    </citation>
    <scope>IDENTIFICATION</scope>
</reference>
<evidence type="ECO:0000256" key="7">
    <source>
        <dbReference type="SAM" id="MobiDB-lite"/>
    </source>
</evidence>
<keyword evidence="4 6" id="KW-0339">Growth factor</keyword>
<keyword evidence="10" id="KW-1185">Reference proteome</keyword>
<protein>
    <submittedName>
        <fullName evidence="9">Growth differentiation factor 15</fullName>
    </submittedName>
</protein>
<dbReference type="PROSITE" id="PS00250">
    <property type="entry name" value="TGF_BETA_1"/>
    <property type="match status" value="1"/>
</dbReference>
<feature type="domain" description="TGF-beta family profile" evidence="8">
    <location>
        <begin position="291"/>
        <end position="404"/>
    </location>
</feature>
<keyword evidence="3" id="KW-0964">Secreted</keyword>
<dbReference type="InterPro" id="IPR029034">
    <property type="entry name" value="Cystine-knot_cytokine"/>
</dbReference>
<dbReference type="Pfam" id="PF00019">
    <property type="entry name" value="TGF_beta"/>
    <property type="match status" value="1"/>
</dbReference>
<dbReference type="SMART" id="SM00204">
    <property type="entry name" value="TGFB"/>
    <property type="match status" value="1"/>
</dbReference>
<dbReference type="PRINTS" id="PR00669">
    <property type="entry name" value="INHIBINA"/>
</dbReference>
<dbReference type="GO" id="GO:0005615">
    <property type="term" value="C:extracellular space"/>
    <property type="evidence" value="ECO:0007669"/>
    <property type="project" value="TreeGrafter"/>
</dbReference>
<dbReference type="InterPro" id="IPR015615">
    <property type="entry name" value="TGF-beta-rel"/>
</dbReference>
<evidence type="ECO:0000256" key="4">
    <source>
        <dbReference type="ARBA" id="ARBA00023030"/>
    </source>
</evidence>
<proteinExistence type="inferred from homology"/>
<dbReference type="RefSeq" id="XP_005060244.1">
    <property type="nucleotide sequence ID" value="XM_005060187.2"/>
</dbReference>
<dbReference type="CTD" id="9518"/>
<feature type="compositionally biased region" description="Basic and acidic residues" evidence="7">
    <location>
        <begin position="145"/>
        <end position="166"/>
    </location>
</feature>
<dbReference type="PANTHER" id="PTHR11848:SF78">
    <property type="entry name" value="GROWTH_DIFFERENTIATION FACTOR 15"/>
    <property type="match status" value="1"/>
</dbReference>
<dbReference type="Gene3D" id="2.10.90.10">
    <property type="entry name" value="Cystine-knot cytokines"/>
    <property type="match status" value="1"/>
</dbReference>
<evidence type="ECO:0000256" key="1">
    <source>
        <dbReference type="ARBA" id="ARBA00004613"/>
    </source>
</evidence>
<evidence type="ECO:0000256" key="2">
    <source>
        <dbReference type="ARBA" id="ARBA00006656"/>
    </source>
</evidence>
<dbReference type="Proteomes" id="UP000016665">
    <property type="component" value="Chromosome 28"/>
</dbReference>
<dbReference type="GO" id="GO:0005125">
    <property type="term" value="F:cytokine activity"/>
    <property type="evidence" value="ECO:0007669"/>
    <property type="project" value="TreeGrafter"/>
</dbReference>
<dbReference type="HOGENOM" id="CLU_064099_0_0_1"/>
<gene>
    <name evidence="9" type="primary">GDF15</name>
</gene>
<sequence length="404" mass="45235">MSLTAPPAAARPAFAQELGTNPALKPPDSCRMLRGAMPSALRGVTCLQLLLLLSAAHSRPHTWDQDRFQLENIKKEILERLGMPAPPVIRRQLDQESIQRAQRLYQQKVAELAGNRSREEEEEEEAVSRSRRLHRLTPTLSRWLDIPERHQDSQGHRDAQGHREPRGPYRYHLLLSRTADFHRQLRVVQAELKLFKHSLSLPGASVPPRVTIYTLQGARGTPQLLRSQELDGHSQSLDLTEAIQPWVAGPEATLSLELDFSTNISAALATSWGETPVLEVETQEKPARAARRARGLDEECGKSDGKCCLKSLKVSFQDIGWSDWVIAPSSYYMRFCEGSCPHNYKPASMHAQIKSRVHSLSKAAPPPCCVPAGYDPMVLMHLDSEGRLVSSLFEDMLVTRCHCA</sequence>